<name>A0ABW3I3I9_9FLAO</name>
<dbReference type="Gene3D" id="2.60.120.200">
    <property type="match status" value="1"/>
</dbReference>
<keyword evidence="4" id="KW-1185">Reference proteome</keyword>
<accession>A0ABW3I3I9</accession>
<dbReference type="Proteomes" id="UP001596997">
    <property type="component" value="Unassembled WGS sequence"/>
</dbReference>
<dbReference type="Pfam" id="PF18942">
    <property type="entry name" value="DUF5689"/>
    <property type="match status" value="1"/>
</dbReference>
<sequence length="433" mass="47174">MKTIKYLKIITALIAAIAFTACVQDDDFNTPVITEVDPGLTANTTFAIVSQMYTGSIVTFPEDSDLILEGYVVSSDQSGNIYKNVYVQDAPENPTLGFRIDIDMTDTYLKYDLGRKVYIKLAGLALSDSNGVMAIGKASGVDLERIPELEAPNSIIRSTEVATIVPKLTTIADVQAGLVSNSVLIQLDDVQVPVSEVGNAYANPDNTFSVNRNIISCADNSTIILRNSGFADFKNQLMPQLKGSLVAVLAQYNSDKQLFIRDVEDFNFSENRCDPLFFEDFANLDAWENISVIGSQNWYIDTFNASDPVARMSGFSGGPQDNEDWLISPAIDLSSATTPILSFENLKRYSGLDLEVYYSVDYDEMGDPSTATWTALNPTLDTNTGSWSSWTQSGDLDLSAAVGGNVYVAFKYVSTTSGGAATWQVDAVQIVEQ</sequence>
<feature type="domain" description="DUF5689" evidence="2">
    <location>
        <begin position="41"/>
        <end position="265"/>
    </location>
</feature>
<evidence type="ECO:0000256" key="1">
    <source>
        <dbReference type="SAM" id="SignalP"/>
    </source>
</evidence>
<reference evidence="4" key="1">
    <citation type="journal article" date="2019" name="Int. J. Syst. Evol. Microbiol.">
        <title>The Global Catalogue of Microorganisms (GCM) 10K type strain sequencing project: providing services to taxonomists for standard genome sequencing and annotation.</title>
        <authorList>
            <consortium name="The Broad Institute Genomics Platform"/>
            <consortium name="The Broad Institute Genome Sequencing Center for Infectious Disease"/>
            <person name="Wu L."/>
            <person name="Ma J."/>
        </authorList>
    </citation>
    <scope>NUCLEOTIDE SEQUENCE [LARGE SCALE GENOMIC DNA]</scope>
    <source>
        <strain evidence="4">CCUG 62114</strain>
    </source>
</reference>
<evidence type="ECO:0000313" key="4">
    <source>
        <dbReference type="Proteomes" id="UP001596997"/>
    </source>
</evidence>
<proteinExistence type="predicted"/>
<keyword evidence="1" id="KW-0732">Signal</keyword>
<comment type="caution">
    <text evidence="3">The sequence shown here is derived from an EMBL/GenBank/DDBJ whole genome shotgun (WGS) entry which is preliminary data.</text>
</comment>
<dbReference type="NCBIfam" id="NF038128">
    <property type="entry name" value="choice_anch_J"/>
    <property type="match status" value="1"/>
</dbReference>
<evidence type="ECO:0000259" key="2">
    <source>
        <dbReference type="Pfam" id="PF18942"/>
    </source>
</evidence>
<protein>
    <submittedName>
        <fullName evidence="3">DUF5689 domain-containing protein</fullName>
    </submittedName>
</protein>
<evidence type="ECO:0000313" key="3">
    <source>
        <dbReference type="EMBL" id="MFD0964346.1"/>
    </source>
</evidence>
<dbReference type="PROSITE" id="PS51257">
    <property type="entry name" value="PROKAR_LIPOPROTEIN"/>
    <property type="match status" value="1"/>
</dbReference>
<dbReference type="InterPro" id="IPR043744">
    <property type="entry name" value="DUF5689"/>
</dbReference>
<feature type="signal peptide" evidence="1">
    <location>
        <begin position="1"/>
        <end position="23"/>
    </location>
</feature>
<gene>
    <name evidence="3" type="ORF">ACFQ1O_10050</name>
</gene>
<feature type="chain" id="PRO_5046479358" evidence="1">
    <location>
        <begin position="24"/>
        <end position="433"/>
    </location>
</feature>
<organism evidence="3 4">
    <name type="scientific">Pseudofulvibacter geojedonensis</name>
    <dbReference type="NCBI Taxonomy" id="1123758"/>
    <lineage>
        <taxon>Bacteria</taxon>
        <taxon>Pseudomonadati</taxon>
        <taxon>Bacteroidota</taxon>
        <taxon>Flavobacteriia</taxon>
        <taxon>Flavobacteriales</taxon>
        <taxon>Flavobacteriaceae</taxon>
        <taxon>Pseudofulvibacter</taxon>
    </lineage>
</organism>
<dbReference type="RefSeq" id="WP_377715895.1">
    <property type="nucleotide sequence ID" value="NZ_JBHTJM010000009.1"/>
</dbReference>
<dbReference type="EMBL" id="JBHTJM010000009">
    <property type="protein sequence ID" value="MFD0964346.1"/>
    <property type="molecule type" value="Genomic_DNA"/>
</dbReference>